<gene>
    <name evidence="2" type="ORF">HSB1_42350</name>
</gene>
<dbReference type="AlphaFoldDB" id="J3ETN2"/>
<feature type="region of interest" description="Disordered" evidence="1">
    <location>
        <begin position="41"/>
        <end position="60"/>
    </location>
</feature>
<organism evidence="2 3">
    <name type="scientific">Halogranum salarium B-1</name>
    <dbReference type="NCBI Taxonomy" id="1210908"/>
    <lineage>
        <taxon>Archaea</taxon>
        <taxon>Methanobacteriati</taxon>
        <taxon>Methanobacteriota</taxon>
        <taxon>Stenosarchaea group</taxon>
        <taxon>Halobacteria</taxon>
        <taxon>Halobacteriales</taxon>
        <taxon>Haloferacaceae</taxon>
    </lineage>
</organism>
<reference evidence="2 3" key="1">
    <citation type="journal article" date="2012" name="J. Bacteriol.">
        <title>Draft Genome Sequence of the Extremely Halophilic Archaeon Halogranum salarium B-1T.</title>
        <authorList>
            <person name="Kim K.K."/>
            <person name="Lee K.C."/>
            <person name="Lee J.S."/>
        </authorList>
    </citation>
    <scope>NUCLEOTIDE SEQUENCE [LARGE SCALE GENOMIC DNA]</scope>
    <source>
        <strain evidence="2 3">B-1</strain>
    </source>
</reference>
<comment type="caution">
    <text evidence="2">The sequence shown here is derived from an EMBL/GenBank/DDBJ whole genome shotgun (WGS) entry which is preliminary data.</text>
</comment>
<protein>
    <submittedName>
        <fullName evidence="2">Uncharacterized protein</fullName>
    </submittedName>
</protein>
<proteinExistence type="predicted"/>
<evidence type="ECO:0000313" key="3">
    <source>
        <dbReference type="Proteomes" id="UP000007813"/>
    </source>
</evidence>
<evidence type="ECO:0000256" key="1">
    <source>
        <dbReference type="SAM" id="MobiDB-lite"/>
    </source>
</evidence>
<evidence type="ECO:0000313" key="2">
    <source>
        <dbReference type="EMBL" id="EJN57547.1"/>
    </source>
</evidence>
<dbReference type="Proteomes" id="UP000007813">
    <property type="component" value="Unassembled WGS sequence"/>
</dbReference>
<dbReference type="PATRIC" id="fig|1210908.3.peg.3975"/>
<accession>J3ETN2</accession>
<name>J3ETN2_9EURY</name>
<sequence length="60" mass="6601">MNEEAGREYTAQTLQRVRRIVDALGVVSDGLMSGFQSHLKDPTPMFVSGESIERPPGQPN</sequence>
<dbReference type="EMBL" id="ALJD01000013">
    <property type="protein sequence ID" value="EJN57547.1"/>
    <property type="molecule type" value="Genomic_DNA"/>
</dbReference>